<reference evidence="6 7" key="1">
    <citation type="submission" date="2018-12" db="EMBL/GenBank/DDBJ databases">
        <title>The whole draft genome of Aquabacterium sp. SJQ9.</title>
        <authorList>
            <person name="Sun L."/>
            <person name="Gao X."/>
            <person name="Chen W."/>
            <person name="Huang K."/>
        </authorList>
    </citation>
    <scope>NUCLEOTIDE SEQUENCE [LARGE SCALE GENOMIC DNA]</scope>
    <source>
        <strain evidence="6 7">SJQ9</strain>
    </source>
</reference>
<dbReference type="GO" id="GO:0052621">
    <property type="term" value="F:diguanylate cyclase activity"/>
    <property type="evidence" value="ECO:0007669"/>
    <property type="project" value="UniProtKB-EC"/>
</dbReference>
<evidence type="ECO:0000313" key="7">
    <source>
        <dbReference type="Proteomes" id="UP000269265"/>
    </source>
</evidence>
<dbReference type="PANTHER" id="PTHR45138:SF9">
    <property type="entry name" value="DIGUANYLATE CYCLASE DGCM-RELATED"/>
    <property type="match status" value="1"/>
</dbReference>
<organism evidence="6 7">
    <name type="scientific">Aquabacterium soli</name>
    <dbReference type="NCBI Taxonomy" id="2493092"/>
    <lineage>
        <taxon>Bacteria</taxon>
        <taxon>Pseudomonadati</taxon>
        <taxon>Pseudomonadota</taxon>
        <taxon>Betaproteobacteria</taxon>
        <taxon>Burkholderiales</taxon>
        <taxon>Aquabacterium</taxon>
    </lineage>
</organism>
<evidence type="ECO:0000256" key="3">
    <source>
        <dbReference type="SAM" id="Phobius"/>
    </source>
</evidence>
<sequence>MSDNNDKLIRQRRSLSLAAGFWLISAALFLMAVLGLGRLTFIDWRDLRRAEHAVVLIEQLRLGMISAEMASRERGPANGVLGADAPTPRALGHSLNEARLRTDQAYAAFAQALGQVSGDDRHQSIGRQVDGFQAALHQARLRVDALSAQPLARREPEAIKAAVDGMVRLVRMLRPSIMLVMEDLQQDQPLLSSTVSSALLAAELRELTGQLGSLLTPALSRQTALSDDERLAIERMRGRIGQLRVLLTARVHVANGASAVRHAQERLERDYFGRAEALVRQVVQAGQTDGRYGLSTAEFAARYVPDMNAIIDMRDALLAEALQQGAALHLAQRRAMAVMLGMTGLHIALIVLGLYLMHRRVIRPLSRAAEALQAMKEDRYVALVAPVQGDEISAVFDGIADLQAQSRDRRALEAERDKLIERLRVQSSTDFLTSLPNRRAFFEAAEAEVARARRHGFGLVVLLLDVDHFKRINDALGHAVGDLALVALTEVLRQSVRQGDIAARIGGEEFVLLLSHCEREDGLRFAERLRQTVASTVVEVGSEHPPVRMTVSIGLADTQTHGMNLDLLMSRADHAMYGAKRAGRDRIEVAGPA</sequence>
<dbReference type="SMART" id="SM00267">
    <property type="entry name" value="GGDEF"/>
    <property type="match status" value="1"/>
</dbReference>
<dbReference type="InterPro" id="IPR003660">
    <property type="entry name" value="HAMP_dom"/>
</dbReference>
<keyword evidence="7" id="KW-1185">Reference proteome</keyword>
<proteinExistence type="predicted"/>
<dbReference type="FunFam" id="3.30.70.270:FF:000001">
    <property type="entry name" value="Diguanylate cyclase domain protein"/>
    <property type="match status" value="1"/>
</dbReference>
<dbReference type="EC" id="2.7.7.65" evidence="1"/>
<dbReference type="NCBIfam" id="TIGR00254">
    <property type="entry name" value="GGDEF"/>
    <property type="match status" value="1"/>
</dbReference>
<keyword evidence="3" id="KW-1133">Transmembrane helix</keyword>
<dbReference type="AlphaFoldDB" id="A0A3R8YNZ0"/>
<dbReference type="GO" id="GO:1902201">
    <property type="term" value="P:negative regulation of bacterial-type flagellum-dependent cell motility"/>
    <property type="evidence" value="ECO:0007669"/>
    <property type="project" value="TreeGrafter"/>
</dbReference>
<dbReference type="InterPro" id="IPR029787">
    <property type="entry name" value="Nucleotide_cyclase"/>
</dbReference>
<dbReference type="EMBL" id="RSED01000006">
    <property type="protein sequence ID" value="RRS04722.1"/>
    <property type="molecule type" value="Genomic_DNA"/>
</dbReference>
<accession>A0A3R8YNZ0</accession>
<feature type="domain" description="GGDEF" evidence="5">
    <location>
        <begin position="457"/>
        <end position="592"/>
    </location>
</feature>
<name>A0A3R8YNZ0_9BURK</name>
<feature type="transmembrane region" description="Helical" evidence="3">
    <location>
        <begin position="20"/>
        <end position="41"/>
    </location>
</feature>
<comment type="caution">
    <text evidence="6">The sequence shown here is derived from an EMBL/GenBank/DDBJ whole genome shotgun (WGS) entry which is preliminary data.</text>
</comment>
<evidence type="ECO:0000256" key="2">
    <source>
        <dbReference type="ARBA" id="ARBA00034247"/>
    </source>
</evidence>
<dbReference type="Proteomes" id="UP000269265">
    <property type="component" value="Unassembled WGS sequence"/>
</dbReference>
<protein>
    <recommendedName>
        <fullName evidence="1">diguanylate cyclase</fullName>
        <ecNumber evidence="1">2.7.7.65</ecNumber>
    </recommendedName>
</protein>
<dbReference type="GO" id="GO:0043709">
    <property type="term" value="P:cell adhesion involved in single-species biofilm formation"/>
    <property type="evidence" value="ECO:0007669"/>
    <property type="project" value="TreeGrafter"/>
</dbReference>
<dbReference type="PROSITE" id="PS50887">
    <property type="entry name" value="GGDEF"/>
    <property type="match status" value="1"/>
</dbReference>
<dbReference type="OrthoDB" id="9813903at2"/>
<keyword evidence="3" id="KW-0472">Membrane</keyword>
<dbReference type="InterPro" id="IPR000160">
    <property type="entry name" value="GGDEF_dom"/>
</dbReference>
<dbReference type="PROSITE" id="PS50885">
    <property type="entry name" value="HAMP"/>
    <property type="match status" value="1"/>
</dbReference>
<dbReference type="InterPro" id="IPR050469">
    <property type="entry name" value="Diguanylate_Cyclase"/>
</dbReference>
<dbReference type="RefSeq" id="WP_125243096.1">
    <property type="nucleotide sequence ID" value="NZ_RSED01000006.1"/>
</dbReference>
<dbReference type="PANTHER" id="PTHR45138">
    <property type="entry name" value="REGULATORY COMPONENTS OF SENSORY TRANSDUCTION SYSTEM"/>
    <property type="match status" value="1"/>
</dbReference>
<dbReference type="Gene3D" id="3.30.70.270">
    <property type="match status" value="1"/>
</dbReference>
<evidence type="ECO:0000259" key="5">
    <source>
        <dbReference type="PROSITE" id="PS50887"/>
    </source>
</evidence>
<dbReference type="GO" id="GO:0007165">
    <property type="term" value="P:signal transduction"/>
    <property type="evidence" value="ECO:0007669"/>
    <property type="project" value="InterPro"/>
</dbReference>
<feature type="domain" description="HAMP" evidence="4">
    <location>
        <begin position="359"/>
        <end position="411"/>
    </location>
</feature>
<dbReference type="CDD" id="cd01949">
    <property type="entry name" value="GGDEF"/>
    <property type="match status" value="1"/>
</dbReference>
<dbReference type="SUPFAM" id="SSF55073">
    <property type="entry name" value="Nucleotide cyclase"/>
    <property type="match status" value="1"/>
</dbReference>
<feature type="transmembrane region" description="Helical" evidence="3">
    <location>
        <begin position="337"/>
        <end position="357"/>
    </location>
</feature>
<dbReference type="InterPro" id="IPR043128">
    <property type="entry name" value="Rev_trsase/Diguanyl_cyclase"/>
</dbReference>
<evidence type="ECO:0000313" key="6">
    <source>
        <dbReference type="EMBL" id="RRS04722.1"/>
    </source>
</evidence>
<comment type="catalytic activity">
    <reaction evidence="2">
        <text>2 GTP = 3',3'-c-di-GMP + 2 diphosphate</text>
        <dbReference type="Rhea" id="RHEA:24898"/>
        <dbReference type="ChEBI" id="CHEBI:33019"/>
        <dbReference type="ChEBI" id="CHEBI:37565"/>
        <dbReference type="ChEBI" id="CHEBI:58805"/>
        <dbReference type="EC" id="2.7.7.65"/>
    </reaction>
</comment>
<evidence type="ECO:0000256" key="1">
    <source>
        <dbReference type="ARBA" id="ARBA00012528"/>
    </source>
</evidence>
<dbReference type="Pfam" id="PF00990">
    <property type="entry name" value="GGDEF"/>
    <property type="match status" value="1"/>
</dbReference>
<keyword evidence="3" id="KW-0812">Transmembrane</keyword>
<dbReference type="GO" id="GO:0005886">
    <property type="term" value="C:plasma membrane"/>
    <property type="evidence" value="ECO:0007669"/>
    <property type="project" value="TreeGrafter"/>
</dbReference>
<evidence type="ECO:0000259" key="4">
    <source>
        <dbReference type="PROSITE" id="PS50885"/>
    </source>
</evidence>
<gene>
    <name evidence="6" type="ORF">EIP75_09925</name>
</gene>